<reference evidence="4 5" key="1">
    <citation type="submission" date="2017-09" db="EMBL/GenBank/DDBJ databases">
        <title>Sphingomonas adhaesiva DSM 7418, whole genome shotgun sequence.</title>
        <authorList>
            <person name="Feng G."/>
            <person name="Zhu H."/>
        </authorList>
    </citation>
    <scope>NUCLEOTIDE SEQUENCE [LARGE SCALE GENOMIC DNA]</scope>
    <source>
        <strain evidence="4 5">DSM 7418</strain>
    </source>
</reference>
<dbReference type="Pfam" id="PF08125">
    <property type="entry name" value="Mannitol_dh_C"/>
    <property type="match status" value="1"/>
</dbReference>
<dbReference type="PRINTS" id="PR00084">
    <property type="entry name" value="MTLDHDRGNASE"/>
</dbReference>
<dbReference type="SUPFAM" id="SSF48179">
    <property type="entry name" value="6-phosphogluconate dehydrogenase C-terminal domain-like"/>
    <property type="match status" value="1"/>
</dbReference>
<evidence type="ECO:0000259" key="2">
    <source>
        <dbReference type="Pfam" id="PF01232"/>
    </source>
</evidence>
<organism evidence="4 5">
    <name type="scientific">Sphingomonas adhaesiva</name>
    <dbReference type="NCBI Taxonomy" id="28212"/>
    <lineage>
        <taxon>Bacteria</taxon>
        <taxon>Pseudomonadati</taxon>
        <taxon>Pseudomonadota</taxon>
        <taxon>Alphaproteobacteria</taxon>
        <taxon>Sphingomonadales</taxon>
        <taxon>Sphingomonadaceae</taxon>
        <taxon>Sphingomonas</taxon>
    </lineage>
</organism>
<feature type="domain" description="Mannitol dehydrogenase C-terminal" evidence="3">
    <location>
        <begin position="272"/>
        <end position="442"/>
    </location>
</feature>
<evidence type="ECO:0000313" key="5">
    <source>
        <dbReference type="Proteomes" id="UP000218323"/>
    </source>
</evidence>
<keyword evidence="5" id="KW-1185">Reference proteome</keyword>
<sequence>MRLSDGTAGRLPAGIARGCYDRHAQRAGIVHLGIGAFHRAHQASYTDAAMAAGDRDWAITGVSLRSRQVHDQLFPQDGLYTVTERQAGGAAVRLIGAVTGVIVAPDAPARAIAALTAPDTRIVTLTVTEKGYAAPDPADRAAAGAAPRSIYDYLAQAVVGRHDAGLAPLTLVSCDNLSDNGGVLRRRLAAHLDIVAPRHRRWFEDEWACPATMVDRIVPATTAADLDLVADALGLRDEGAVVTEPYAQWVIENRFAGPRPRWDMVGATFVDDVTPFETAKLRMLNGAHSALAYLGLARGYAFVHQAIADPDIAALVGRLMRDEAAPSIRTGPGQDLDRYADLLLARFRNPALPHRLIQIAADGSQKIGARWLAPLAANRAQGRPSPAILHALAAWVTFVRGDGHPVSDPHAGMLAQAWRQGGADGVIDTLFAPSGLFGPDLALSPDERADLRDRLAPTAA</sequence>
<dbReference type="AlphaFoldDB" id="A0A2A4I718"/>
<proteinExistence type="predicted"/>
<keyword evidence="1" id="KW-0560">Oxidoreductase</keyword>
<dbReference type="Pfam" id="PF01232">
    <property type="entry name" value="Mannitol_dh"/>
    <property type="match status" value="1"/>
</dbReference>
<dbReference type="PANTHER" id="PTHR43362">
    <property type="entry name" value="MANNITOL DEHYDROGENASE DSF1-RELATED"/>
    <property type="match status" value="1"/>
</dbReference>
<protein>
    <submittedName>
        <fullName evidence="4">Mannitol dehydrogenase family protein</fullName>
    </submittedName>
</protein>
<name>A0A2A4I718_9SPHN</name>
<dbReference type="RefSeq" id="WP_066708566.1">
    <property type="nucleotide sequence ID" value="NZ_JBHIWA010000035.1"/>
</dbReference>
<dbReference type="InterPro" id="IPR036291">
    <property type="entry name" value="NAD(P)-bd_dom_sf"/>
</dbReference>
<evidence type="ECO:0000256" key="1">
    <source>
        <dbReference type="ARBA" id="ARBA00023002"/>
    </source>
</evidence>
<dbReference type="GO" id="GO:0016616">
    <property type="term" value="F:oxidoreductase activity, acting on the CH-OH group of donors, NAD or NADP as acceptor"/>
    <property type="evidence" value="ECO:0007669"/>
    <property type="project" value="TreeGrafter"/>
</dbReference>
<evidence type="ECO:0000259" key="3">
    <source>
        <dbReference type="Pfam" id="PF08125"/>
    </source>
</evidence>
<dbReference type="InterPro" id="IPR013328">
    <property type="entry name" value="6PGD_dom2"/>
</dbReference>
<dbReference type="InterPro" id="IPR013131">
    <property type="entry name" value="Mannitol_DH_N"/>
</dbReference>
<dbReference type="InterPro" id="IPR008927">
    <property type="entry name" value="6-PGluconate_DH-like_C_sf"/>
</dbReference>
<dbReference type="InterPro" id="IPR013118">
    <property type="entry name" value="Mannitol_DH_C"/>
</dbReference>
<gene>
    <name evidence="4" type="ORF">COA07_10870</name>
</gene>
<feature type="domain" description="Mannitol dehydrogenase N-terminal" evidence="2">
    <location>
        <begin position="28"/>
        <end position="263"/>
    </location>
</feature>
<dbReference type="Gene3D" id="3.40.50.720">
    <property type="entry name" value="NAD(P)-binding Rossmann-like Domain"/>
    <property type="match status" value="1"/>
</dbReference>
<dbReference type="SUPFAM" id="SSF51735">
    <property type="entry name" value="NAD(P)-binding Rossmann-fold domains"/>
    <property type="match status" value="1"/>
</dbReference>
<dbReference type="EMBL" id="NWVC01000004">
    <property type="protein sequence ID" value="PCG14279.1"/>
    <property type="molecule type" value="Genomic_DNA"/>
</dbReference>
<evidence type="ECO:0000313" key="4">
    <source>
        <dbReference type="EMBL" id="PCG14279.1"/>
    </source>
</evidence>
<accession>A0A2A4I718</accession>
<dbReference type="PANTHER" id="PTHR43362:SF1">
    <property type="entry name" value="MANNITOL DEHYDROGENASE 2-RELATED"/>
    <property type="match status" value="1"/>
</dbReference>
<dbReference type="Gene3D" id="1.10.1040.10">
    <property type="entry name" value="N-(1-d-carboxylethyl)-l-norvaline Dehydrogenase, domain 2"/>
    <property type="match status" value="1"/>
</dbReference>
<comment type="caution">
    <text evidence="4">The sequence shown here is derived from an EMBL/GenBank/DDBJ whole genome shotgun (WGS) entry which is preliminary data.</text>
</comment>
<dbReference type="Proteomes" id="UP000218323">
    <property type="component" value="Unassembled WGS sequence"/>
</dbReference>
<dbReference type="InterPro" id="IPR000669">
    <property type="entry name" value="Mannitol_DH"/>
</dbReference>
<dbReference type="InterPro" id="IPR050988">
    <property type="entry name" value="Mannitol_DH/Oxidoreductase"/>
</dbReference>